<dbReference type="STRING" id="471855.Shel_01610"/>
<evidence type="ECO:0000256" key="3">
    <source>
        <dbReference type="ARBA" id="ARBA00022448"/>
    </source>
</evidence>
<dbReference type="PANTHER" id="PTHR30183">
    <property type="entry name" value="MOLYBDENUM TRANSPORT SYSTEM PERMEASE PROTEIN MODB"/>
    <property type="match status" value="1"/>
</dbReference>
<dbReference type="InterPro" id="IPR000515">
    <property type="entry name" value="MetI-like"/>
</dbReference>
<gene>
    <name evidence="12" type="ordered locus">Shel_01610</name>
</gene>
<evidence type="ECO:0000256" key="9">
    <source>
        <dbReference type="RuleBase" id="RU363032"/>
    </source>
</evidence>
<dbReference type="eggNOG" id="COG4149">
    <property type="taxonomic scope" value="Bacteria"/>
</dbReference>
<dbReference type="NCBIfam" id="TIGR02141">
    <property type="entry name" value="modB_ABC"/>
    <property type="match status" value="1"/>
</dbReference>
<dbReference type="SUPFAM" id="SSF161098">
    <property type="entry name" value="MetI-like"/>
    <property type="match status" value="1"/>
</dbReference>
<evidence type="ECO:0000256" key="7">
    <source>
        <dbReference type="ARBA" id="ARBA00022989"/>
    </source>
</evidence>
<keyword evidence="6 9" id="KW-0812">Transmembrane</keyword>
<reference evidence="12 13" key="1">
    <citation type="journal article" date="2009" name="Stand. Genomic Sci.">
        <title>Complete genome sequence of Slackia heliotrinireducens type strain (RHS 1).</title>
        <authorList>
            <person name="Pukall R."/>
            <person name="Lapidus A."/>
            <person name="Nolan M."/>
            <person name="Copeland A."/>
            <person name="Glavina Del Rio T."/>
            <person name="Lucas S."/>
            <person name="Chen F."/>
            <person name="Tice H."/>
            <person name="Cheng J.F."/>
            <person name="Chertkov O."/>
            <person name="Bruce D."/>
            <person name="Goodwin L."/>
            <person name="Kuske C."/>
            <person name="Brettin T."/>
            <person name="Detter J.C."/>
            <person name="Han C."/>
            <person name="Pitluck S."/>
            <person name="Pati A."/>
            <person name="Mavrommatis K."/>
            <person name="Ivanova N."/>
            <person name="Ovchinnikova G."/>
            <person name="Chen A."/>
            <person name="Palaniappan K."/>
            <person name="Schneider S."/>
            <person name="Rohde M."/>
            <person name="Chain P."/>
            <person name="D'haeseleer P."/>
            <person name="Goker M."/>
            <person name="Bristow J."/>
            <person name="Eisen J.A."/>
            <person name="Markowitz V."/>
            <person name="Kyrpides N.C."/>
            <person name="Klenk H.P."/>
            <person name="Hugenholtz P."/>
        </authorList>
    </citation>
    <scope>NUCLEOTIDE SEQUENCE [LARGE SCALE GENOMIC DNA]</scope>
    <source>
        <strain evidence="13">ATCC 29202 / DSM 20476 / NCTC 11029 / RHS 1</strain>
    </source>
</reference>
<evidence type="ECO:0000256" key="5">
    <source>
        <dbReference type="ARBA" id="ARBA00022505"/>
    </source>
</evidence>
<dbReference type="EMBL" id="CP001684">
    <property type="protein sequence ID" value="ACV21232.1"/>
    <property type="molecule type" value="Genomic_DNA"/>
</dbReference>
<feature type="transmembrane region" description="Helical" evidence="9">
    <location>
        <begin position="425"/>
        <end position="446"/>
    </location>
</feature>
<dbReference type="Pfam" id="PF00528">
    <property type="entry name" value="BPD_transp_1"/>
    <property type="match status" value="1"/>
</dbReference>
<keyword evidence="13" id="KW-1185">Reference proteome</keyword>
<evidence type="ECO:0000259" key="11">
    <source>
        <dbReference type="PROSITE" id="PS50928"/>
    </source>
</evidence>
<comment type="similarity">
    <text evidence="2">Belongs to the binding-protein-dependent transport system permease family. CysTW subfamily.</text>
</comment>
<keyword evidence="3 9" id="KW-0813">Transport</keyword>
<dbReference type="InterPro" id="IPR035906">
    <property type="entry name" value="MetI-like_sf"/>
</dbReference>
<keyword evidence="8 9" id="KW-0472">Membrane</keyword>
<feature type="transmembrane region" description="Helical" evidence="9">
    <location>
        <begin position="240"/>
        <end position="263"/>
    </location>
</feature>
<evidence type="ECO:0000313" key="12">
    <source>
        <dbReference type="EMBL" id="ACV21232.1"/>
    </source>
</evidence>
<keyword evidence="10" id="KW-0732">Signal</keyword>
<name>C7N1E0_SLAHD</name>
<feature type="domain" description="ABC transmembrane type-1" evidence="11">
    <location>
        <begin position="240"/>
        <end position="443"/>
    </location>
</feature>
<comment type="subcellular location">
    <subcellularLocation>
        <location evidence="1 9">Cell membrane</location>
        <topology evidence="1 9">Multi-pass membrane protein</topology>
    </subcellularLocation>
</comment>
<proteinExistence type="inferred from homology"/>
<accession>C7N1E0</accession>
<feature type="transmembrane region" description="Helical" evidence="9">
    <location>
        <begin position="275"/>
        <end position="298"/>
    </location>
</feature>
<feature type="signal peptide" evidence="10">
    <location>
        <begin position="1"/>
        <end position="19"/>
    </location>
</feature>
<dbReference type="AlphaFoldDB" id="C7N1E0"/>
<feature type="transmembrane region" description="Helical" evidence="9">
    <location>
        <begin position="368"/>
        <end position="388"/>
    </location>
</feature>
<dbReference type="GO" id="GO:0015098">
    <property type="term" value="F:molybdate ion transmembrane transporter activity"/>
    <property type="evidence" value="ECO:0007669"/>
    <property type="project" value="InterPro"/>
</dbReference>
<dbReference type="InterPro" id="IPR011867">
    <property type="entry name" value="ModB_ABC"/>
</dbReference>
<feature type="transmembrane region" description="Helical" evidence="9">
    <location>
        <begin position="318"/>
        <end position="336"/>
    </location>
</feature>
<dbReference type="CDD" id="cd06261">
    <property type="entry name" value="TM_PBP2"/>
    <property type="match status" value="1"/>
</dbReference>
<evidence type="ECO:0000256" key="10">
    <source>
        <dbReference type="SAM" id="SignalP"/>
    </source>
</evidence>
<dbReference type="HOGENOM" id="CLU_034358_1_0_11"/>
<keyword evidence="4" id="KW-1003">Cell membrane</keyword>
<dbReference type="PROSITE" id="PS50928">
    <property type="entry name" value="ABC_TM1"/>
    <property type="match status" value="1"/>
</dbReference>
<keyword evidence="5" id="KW-0500">Molybdenum</keyword>
<evidence type="ECO:0000256" key="6">
    <source>
        <dbReference type="ARBA" id="ARBA00022692"/>
    </source>
</evidence>
<feature type="chain" id="PRO_5002979701" evidence="10">
    <location>
        <begin position="20"/>
        <end position="465"/>
    </location>
</feature>
<dbReference type="KEGG" id="shi:Shel_01610"/>
<dbReference type="PANTHER" id="PTHR30183:SF3">
    <property type="entry name" value="MOLYBDENUM TRANSPORT SYSTEM PERMEASE PROTEIN MODB"/>
    <property type="match status" value="1"/>
</dbReference>
<keyword evidence="7 9" id="KW-1133">Transmembrane helix</keyword>
<evidence type="ECO:0000256" key="2">
    <source>
        <dbReference type="ARBA" id="ARBA00007069"/>
    </source>
</evidence>
<evidence type="ECO:0000256" key="1">
    <source>
        <dbReference type="ARBA" id="ARBA00004651"/>
    </source>
</evidence>
<organism evidence="12 13">
    <name type="scientific">Slackia heliotrinireducens (strain ATCC 29202 / DSM 20476 / NCTC 11029 / RHS 1)</name>
    <name type="common">Peptococcus heliotrinreducens</name>
    <dbReference type="NCBI Taxonomy" id="471855"/>
    <lineage>
        <taxon>Bacteria</taxon>
        <taxon>Bacillati</taxon>
        <taxon>Actinomycetota</taxon>
        <taxon>Coriobacteriia</taxon>
        <taxon>Eggerthellales</taxon>
        <taxon>Eggerthellaceae</taxon>
        <taxon>Slackia</taxon>
    </lineage>
</organism>
<evidence type="ECO:0000256" key="4">
    <source>
        <dbReference type="ARBA" id="ARBA00022475"/>
    </source>
</evidence>
<dbReference type="Gene3D" id="1.10.3720.10">
    <property type="entry name" value="MetI-like"/>
    <property type="match status" value="1"/>
</dbReference>
<sequence>MIACACAFACVFGAGAAFADDATAVDGQGNALESSDAAADADGTVAVSDGTVAVSEETDAGILDTCDFGMSSFKRLARGTNRGVDDVYYGYRFTMAGQNAFAAVVTDAYMIVYIPEDVLTELGKDIHDPEFQTDFLSTLTALDKAASKGGQPLAKMSSTTYFTTSDTVVVGEYTYRFGIEIEEGYYYATCTLEGSEDGSGGALFFDTGILGAADSTVVKEKATGFAALVQFFQKLDWSPLWVSLRTTGVAIVVIFLLGLLAAWGTVRMDDRFKGVVDTVFTIPMVLPPTVCGFLLLLLFGTSTPVGRWFIAHGLDLVFTWPAAVIACIVVGFPMMYRTARGAFENLDAAMLDAARTLGWSETKIFSRLMLPLAWPSIAAGTVLAFARAMGEFGCTLFFAGNYAGVTQTIPIAIYFDWMGGKTDVAIFWVIVVILISFLVILFINIYSSRTQRFKRKEVTDDEPAH</sequence>
<evidence type="ECO:0000313" key="13">
    <source>
        <dbReference type="Proteomes" id="UP000002026"/>
    </source>
</evidence>
<dbReference type="GO" id="GO:0005886">
    <property type="term" value="C:plasma membrane"/>
    <property type="evidence" value="ECO:0007669"/>
    <property type="project" value="UniProtKB-SubCell"/>
</dbReference>
<protein>
    <submittedName>
        <fullName evidence="12">Molybdate ABC transporter, permease protein</fullName>
    </submittedName>
</protein>
<evidence type="ECO:0000256" key="8">
    <source>
        <dbReference type="ARBA" id="ARBA00023136"/>
    </source>
</evidence>
<dbReference type="Proteomes" id="UP000002026">
    <property type="component" value="Chromosome"/>
</dbReference>